<dbReference type="GO" id="GO:0005634">
    <property type="term" value="C:nucleus"/>
    <property type="evidence" value="ECO:0007669"/>
    <property type="project" value="UniProtKB-SubCell"/>
</dbReference>
<dbReference type="PROSITE" id="PS50089">
    <property type="entry name" value="ZF_RING_2"/>
    <property type="match status" value="1"/>
</dbReference>
<feature type="region of interest" description="Disordered" evidence="12">
    <location>
        <begin position="602"/>
        <end position="628"/>
    </location>
</feature>
<keyword evidence="8 10" id="KW-0694">RNA-binding</keyword>
<evidence type="ECO:0000256" key="2">
    <source>
        <dbReference type="ARBA" id="ARBA00004496"/>
    </source>
</evidence>
<dbReference type="FunFam" id="3.30.1370.10:FF:000012">
    <property type="entry name" value="Mex-3 RNA-binding family member D"/>
    <property type="match status" value="1"/>
</dbReference>
<dbReference type="InterPro" id="IPR001841">
    <property type="entry name" value="Znf_RING"/>
</dbReference>
<dbReference type="FunFam" id="3.30.1370.10:FF:000013">
    <property type="entry name" value="Mex-3 RNA-binding family member B"/>
    <property type="match status" value="1"/>
</dbReference>
<feature type="compositionally biased region" description="Low complexity" evidence="12">
    <location>
        <begin position="605"/>
        <end position="625"/>
    </location>
</feature>
<feature type="region of interest" description="Disordered" evidence="12">
    <location>
        <begin position="551"/>
        <end position="570"/>
    </location>
</feature>
<evidence type="ECO:0000256" key="12">
    <source>
        <dbReference type="SAM" id="MobiDB-lite"/>
    </source>
</evidence>
<organism evidence="14 15">
    <name type="scientific">Myripristis murdjan</name>
    <name type="common">pinecone soldierfish</name>
    <dbReference type="NCBI Taxonomy" id="586833"/>
    <lineage>
        <taxon>Eukaryota</taxon>
        <taxon>Metazoa</taxon>
        <taxon>Chordata</taxon>
        <taxon>Craniata</taxon>
        <taxon>Vertebrata</taxon>
        <taxon>Euteleostomi</taxon>
        <taxon>Actinopterygii</taxon>
        <taxon>Neopterygii</taxon>
        <taxon>Teleostei</taxon>
        <taxon>Neoteleostei</taxon>
        <taxon>Acanthomorphata</taxon>
        <taxon>Holocentriformes</taxon>
        <taxon>Holocentridae</taxon>
        <taxon>Myripristis</taxon>
    </lineage>
</organism>
<name>A0A668ATG8_9TELE</name>
<evidence type="ECO:0000259" key="13">
    <source>
        <dbReference type="PROSITE" id="PS50089"/>
    </source>
</evidence>
<feature type="domain" description="RING-type" evidence="13">
    <location>
        <begin position="640"/>
        <end position="679"/>
    </location>
</feature>
<dbReference type="InterPro" id="IPR004087">
    <property type="entry name" value="KH_dom"/>
</dbReference>
<dbReference type="PANTHER" id="PTHR23285">
    <property type="entry name" value="RING FINGER AND KH DOMAIN CONTAINING PROTEIN 1"/>
    <property type="match status" value="1"/>
</dbReference>
<feature type="compositionally biased region" description="Polar residues" evidence="12">
    <location>
        <begin position="430"/>
        <end position="440"/>
    </location>
</feature>
<keyword evidence="5" id="KW-0677">Repeat</keyword>
<feature type="compositionally biased region" description="Low complexity" evidence="12">
    <location>
        <begin position="441"/>
        <end position="453"/>
    </location>
</feature>
<evidence type="ECO:0000256" key="4">
    <source>
        <dbReference type="ARBA" id="ARBA00022723"/>
    </source>
</evidence>
<evidence type="ECO:0000256" key="11">
    <source>
        <dbReference type="PROSITE-ProRule" id="PRU00175"/>
    </source>
</evidence>
<feature type="region of interest" description="Disordered" evidence="12">
    <location>
        <begin position="430"/>
        <end position="453"/>
    </location>
</feature>
<proteinExistence type="predicted"/>
<evidence type="ECO:0000256" key="5">
    <source>
        <dbReference type="ARBA" id="ARBA00022737"/>
    </source>
</evidence>
<dbReference type="GO" id="GO:0003723">
    <property type="term" value="F:RNA binding"/>
    <property type="evidence" value="ECO:0007669"/>
    <property type="project" value="UniProtKB-UniRule"/>
</dbReference>
<dbReference type="GeneID" id="115365732"/>
<reference evidence="14" key="1">
    <citation type="submission" date="2019-06" db="EMBL/GenBank/DDBJ databases">
        <authorList>
            <consortium name="Wellcome Sanger Institute Data Sharing"/>
        </authorList>
    </citation>
    <scope>NUCLEOTIDE SEQUENCE [LARGE SCALE GENOMIC DNA]</scope>
</reference>
<dbReference type="Gene3D" id="3.30.40.10">
    <property type="entry name" value="Zinc/RING finger domain, C3HC4 (zinc finger)"/>
    <property type="match status" value="1"/>
</dbReference>
<dbReference type="Pfam" id="PF13920">
    <property type="entry name" value="zf-C3HC4_3"/>
    <property type="match status" value="1"/>
</dbReference>
<feature type="region of interest" description="Disordered" evidence="12">
    <location>
        <begin position="1"/>
        <end position="59"/>
    </location>
</feature>
<dbReference type="CDD" id="cd22424">
    <property type="entry name" value="KH-I_MEX3_rpt2"/>
    <property type="match status" value="1"/>
</dbReference>
<dbReference type="AlphaFoldDB" id="A0A668ATG8"/>
<dbReference type="PANTHER" id="PTHR23285:SF8">
    <property type="entry name" value="RNA-BINDING E3 UBIQUITIN-PROTEIN LIGASE MEX3C"/>
    <property type="match status" value="1"/>
</dbReference>
<keyword evidence="15" id="KW-1185">Reference proteome</keyword>
<dbReference type="InterPro" id="IPR047228">
    <property type="entry name" value="KH-I_MEX3_rpt1"/>
</dbReference>
<dbReference type="RefSeq" id="XP_029916726.1">
    <property type="nucleotide sequence ID" value="XM_030060866.1"/>
</dbReference>
<dbReference type="CDD" id="cd16518">
    <property type="entry name" value="RING-HC_MEX3"/>
    <property type="match status" value="1"/>
</dbReference>
<sequence>MPSSTSLLEADEGESEVPPPLVHAFAGIGLEESGTQSQSSEQAGESLSHHNHHQHQLPPASHFSLLGTVLDLKPLSLHRPPSEEEVNISAAPDDETEVVVGDSNSGSVNVSSTLLTQARHHHVQSGPGGSGMPSGMEPPPPAETILLYNGDDRDDAGGLQPANSGMLILPSGVYGEPSYEAEPSLMMRRKSVNTTECVAVPSSEHVAEIVGRQGCKIKALRAKTNTYIKTPVRGEQPVFVVTGRKEDVAMAKREILSAAEHFSLIRASRNKAGPLSAVAGPGLPGAPALPGQTTIQVRVPYRVVGLVVGPKGATIKRIQQQTHTYIVTPSRDKEPVFEVTGMPENVDRAREEIEAHIALRTGTCGGMEVPGADDNDFHFNGTDVSFEGSTAPVGLGEAAWLQTNASSPSGGMPPMSINGTQRINSNINNGVRMSSTYRNDSSSSLGSGSSSADSFYGSGNGNRMADFSPTCPFNANANNNNNSNGGGTSFWFGESLLPVGSEELVGLGGGGPSSGFDPLTISTAPGSHTLPQPHIWSPFVDHQGIQAFDARQTQTSQPGTPRLSPTFPGTEALEHPKAQRVHRGPFGSAGALDSHRFPAYGPAFSSSSESTTSASSSSPPESSLSYRPGLVSAGRGQEICIHCMDRQVIAALVPCGHNLFCLECATQICQGPDAVCPVCLSPVTQAIQLRNI</sequence>
<dbReference type="SUPFAM" id="SSF57850">
    <property type="entry name" value="RING/U-box"/>
    <property type="match status" value="1"/>
</dbReference>
<evidence type="ECO:0000256" key="7">
    <source>
        <dbReference type="ARBA" id="ARBA00022833"/>
    </source>
</evidence>
<feature type="compositionally biased region" description="Low complexity" evidence="12">
    <location>
        <begin position="29"/>
        <end position="46"/>
    </location>
</feature>
<keyword evidence="7" id="KW-0862">Zinc</keyword>
<evidence type="ECO:0000256" key="1">
    <source>
        <dbReference type="ARBA" id="ARBA00004123"/>
    </source>
</evidence>
<dbReference type="InterPro" id="IPR004088">
    <property type="entry name" value="KH_dom_type_1"/>
</dbReference>
<dbReference type="GeneTree" id="ENSGT00940000160013"/>
<dbReference type="GO" id="GO:0008270">
    <property type="term" value="F:zinc ion binding"/>
    <property type="evidence" value="ECO:0007669"/>
    <property type="project" value="UniProtKB-KW"/>
</dbReference>
<dbReference type="GO" id="GO:0005737">
    <property type="term" value="C:cytoplasm"/>
    <property type="evidence" value="ECO:0007669"/>
    <property type="project" value="UniProtKB-SubCell"/>
</dbReference>
<accession>A0A668ATG8</accession>
<protein>
    <submittedName>
        <fullName evidence="14">RNA-binding protein MEX3B-like</fullName>
    </submittedName>
</protein>
<dbReference type="InterPro" id="IPR047227">
    <property type="entry name" value="MEX3"/>
</dbReference>
<dbReference type="Proteomes" id="UP000472263">
    <property type="component" value="Chromosome 9"/>
</dbReference>
<evidence type="ECO:0000256" key="6">
    <source>
        <dbReference type="ARBA" id="ARBA00022771"/>
    </source>
</evidence>
<evidence type="ECO:0000256" key="10">
    <source>
        <dbReference type="PROSITE-ProRule" id="PRU00117"/>
    </source>
</evidence>
<evidence type="ECO:0000256" key="3">
    <source>
        <dbReference type="ARBA" id="ARBA00022490"/>
    </source>
</evidence>
<keyword evidence="3" id="KW-0963">Cytoplasm</keyword>
<reference evidence="14" key="2">
    <citation type="submission" date="2025-08" db="UniProtKB">
        <authorList>
            <consortium name="Ensembl"/>
        </authorList>
    </citation>
    <scope>IDENTIFICATION</scope>
</reference>
<reference evidence="14" key="3">
    <citation type="submission" date="2025-09" db="UniProtKB">
        <authorList>
            <consortium name="Ensembl"/>
        </authorList>
    </citation>
    <scope>IDENTIFICATION</scope>
</reference>
<dbReference type="OrthoDB" id="427410at2759"/>
<keyword evidence="6 11" id="KW-0863">Zinc-finger</keyword>
<dbReference type="InterPro" id="IPR036612">
    <property type="entry name" value="KH_dom_type_1_sf"/>
</dbReference>
<evidence type="ECO:0000313" key="15">
    <source>
        <dbReference type="Proteomes" id="UP000472263"/>
    </source>
</evidence>
<evidence type="ECO:0000313" key="14">
    <source>
        <dbReference type="Ensembl" id="ENSMMDP00005055333.1"/>
    </source>
</evidence>
<dbReference type="CDD" id="cd22423">
    <property type="entry name" value="KH-I_MEX3_rpt1"/>
    <property type="match status" value="1"/>
</dbReference>
<dbReference type="SMART" id="SM00322">
    <property type="entry name" value="KH"/>
    <property type="match status" value="2"/>
</dbReference>
<evidence type="ECO:0000256" key="8">
    <source>
        <dbReference type="ARBA" id="ARBA00022884"/>
    </source>
</evidence>
<comment type="subcellular location">
    <subcellularLocation>
        <location evidence="2">Cytoplasm</location>
    </subcellularLocation>
    <subcellularLocation>
        <location evidence="1">Nucleus</location>
    </subcellularLocation>
</comment>
<dbReference type="Ensembl" id="ENSMMDT00005056389.1">
    <property type="protein sequence ID" value="ENSMMDP00005055333.1"/>
    <property type="gene ID" value="ENSMMDG00005024771.1"/>
</dbReference>
<dbReference type="SUPFAM" id="SSF54791">
    <property type="entry name" value="Eukaryotic type KH-domain (KH-domain type I)"/>
    <property type="match status" value="2"/>
</dbReference>
<dbReference type="InParanoid" id="A0A668ATG8"/>
<dbReference type="Pfam" id="PF00013">
    <property type="entry name" value="KH_1"/>
    <property type="match status" value="2"/>
</dbReference>
<dbReference type="InterPro" id="IPR047226">
    <property type="entry name" value="KH-I_MEX3_rpt2"/>
</dbReference>
<dbReference type="Gene3D" id="3.30.1370.10">
    <property type="entry name" value="K Homology domain, type 1"/>
    <property type="match status" value="2"/>
</dbReference>
<keyword evidence="4" id="KW-0479">Metal-binding</keyword>
<keyword evidence="9" id="KW-0539">Nucleus</keyword>
<gene>
    <name evidence="14" type="primary">LOC115365732</name>
</gene>
<dbReference type="PROSITE" id="PS50084">
    <property type="entry name" value="KH_TYPE_1"/>
    <property type="match status" value="2"/>
</dbReference>
<dbReference type="InterPro" id="IPR013083">
    <property type="entry name" value="Znf_RING/FYVE/PHD"/>
</dbReference>
<evidence type="ECO:0000256" key="9">
    <source>
        <dbReference type="ARBA" id="ARBA00023242"/>
    </source>
</evidence>